<dbReference type="AlphaFoldDB" id="A0A978W593"/>
<reference evidence="1" key="1">
    <citation type="journal article" date="2021" name="Front. Plant Sci.">
        <title>Chromosome-Scale Genome Assembly for Chinese Sour Jujube and Insights Into Its Genome Evolution and Domestication Signature.</title>
        <authorList>
            <person name="Shen L.-Y."/>
            <person name="Luo H."/>
            <person name="Wang X.-L."/>
            <person name="Wang X.-M."/>
            <person name="Qiu X.-J."/>
            <person name="Liu H."/>
            <person name="Zhou S.-S."/>
            <person name="Jia K.-H."/>
            <person name="Nie S."/>
            <person name="Bao Y.-T."/>
            <person name="Zhang R.-G."/>
            <person name="Yun Q.-Z."/>
            <person name="Chai Y.-H."/>
            <person name="Lu J.-Y."/>
            <person name="Li Y."/>
            <person name="Zhao S.-W."/>
            <person name="Mao J.-F."/>
            <person name="Jia S.-G."/>
            <person name="Mao Y.-M."/>
        </authorList>
    </citation>
    <scope>NUCLEOTIDE SEQUENCE</scope>
    <source>
        <strain evidence="1">AT0</strain>
        <tissue evidence="1">Leaf</tissue>
    </source>
</reference>
<protein>
    <submittedName>
        <fullName evidence="1">Uncharacterized protein</fullName>
    </submittedName>
</protein>
<dbReference type="EMBL" id="JAEACU010000001">
    <property type="protein sequence ID" value="KAH7547127.1"/>
    <property type="molecule type" value="Genomic_DNA"/>
</dbReference>
<accession>A0A978W593</accession>
<name>A0A978W593_ZIZJJ</name>
<comment type="caution">
    <text evidence="1">The sequence shown here is derived from an EMBL/GenBank/DDBJ whole genome shotgun (WGS) entry which is preliminary data.</text>
</comment>
<sequence>MPLICFISIDLNSSFPLPTSHHPSSQLYAFDNKNQVTYSGYQKDSNSSFQPTSSQIRGNLAYTNSTYQSSGGLNAVSPIVTISEKFAGACYIANPMTLVDSFWYFDNGATDHVVADGGCLLNET</sequence>
<proteinExistence type="predicted"/>
<dbReference type="Proteomes" id="UP000813462">
    <property type="component" value="Unassembled WGS sequence"/>
</dbReference>
<evidence type="ECO:0000313" key="1">
    <source>
        <dbReference type="EMBL" id="KAH7547127.1"/>
    </source>
</evidence>
<gene>
    <name evidence="1" type="ORF">FEM48_Zijuj01G0276200</name>
</gene>
<organism evidence="1 2">
    <name type="scientific">Ziziphus jujuba var. spinosa</name>
    <dbReference type="NCBI Taxonomy" id="714518"/>
    <lineage>
        <taxon>Eukaryota</taxon>
        <taxon>Viridiplantae</taxon>
        <taxon>Streptophyta</taxon>
        <taxon>Embryophyta</taxon>
        <taxon>Tracheophyta</taxon>
        <taxon>Spermatophyta</taxon>
        <taxon>Magnoliopsida</taxon>
        <taxon>eudicotyledons</taxon>
        <taxon>Gunneridae</taxon>
        <taxon>Pentapetalae</taxon>
        <taxon>rosids</taxon>
        <taxon>fabids</taxon>
        <taxon>Rosales</taxon>
        <taxon>Rhamnaceae</taxon>
        <taxon>Paliureae</taxon>
        <taxon>Ziziphus</taxon>
    </lineage>
</organism>
<evidence type="ECO:0000313" key="2">
    <source>
        <dbReference type="Proteomes" id="UP000813462"/>
    </source>
</evidence>